<name>A0A8J3MSG2_9CHLR</name>
<keyword evidence="5" id="KW-0663">Pyridoxal phosphate</keyword>
<keyword evidence="4" id="KW-0479">Metal-binding</keyword>
<evidence type="ECO:0000256" key="8">
    <source>
        <dbReference type="ARBA" id="ARBA00050776"/>
    </source>
</evidence>
<dbReference type="PANTHER" id="PTHR11601">
    <property type="entry name" value="CYSTEINE DESULFURYLASE FAMILY MEMBER"/>
    <property type="match status" value="1"/>
</dbReference>
<evidence type="ECO:0000256" key="4">
    <source>
        <dbReference type="ARBA" id="ARBA00022723"/>
    </source>
</evidence>
<comment type="catalytic activity">
    <reaction evidence="8">
        <text>(sulfur carrier)-H + L-cysteine = (sulfur carrier)-SH + L-alanine</text>
        <dbReference type="Rhea" id="RHEA:43892"/>
        <dbReference type="Rhea" id="RHEA-COMP:14737"/>
        <dbReference type="Rhea" id="RHEA-COMP:14739"/>
        <dbReference type="ChEBI" id="CHEBI:29917"/>
        <dbReference type="ChEBI" id="CHEBI:35235"/>
        <dbReference type="ChEBI" id="CHEBI:57972"/>
        <dbReference type="ChEBI" id="CHEBI:64428"/>
        <dbReference type="EC" id="2.8.1.7"/>
    </reaction>
</comment>
<dbReference type="FunFam" id="3.40.640.10:FF:000084">
    <property type="entry name" value="IscS-like cysteine desulfurase"/>
    <property type="match status" value="1"/>
</dbReference>
<evidence type="ECO:0000256" key="9">
    <source>
        <dbReference type="RuleBase" id="RU004504"/>
    </source>
</evidence>
<dbReference type="InterPro" id="IPR000192">
    <property type="entry name" value="Aminotrans_V_dom"/>
</dbReference>
<dbReference type="GO" id="GO:0046872">
    <property type="term" value="F:metal ion binding"/>
    <property type="evidence" value="ECO:0007669"/>
    <property type="project" value="UniProtKB-KW"/>
</dbReference>
<protein>
    <recommendedName>
        <fullName evidence="3">cysteine desulfurase</fullName>
        <ecNumber evidence="3">2.8.1.7</ecNumber>
    </recommendedName>
</protein>
<feature type="domain" description="Aminotransferase class V" evidence="10">
    <location>
        <begin position="15"/>
        <end position="238"/>
    </location>
</feature>
<dbReference type="Proteomes" id="UP000612362">
    <property type="component" value="Unassembled WGS sequence"/>
</dbReference>
<dbReference type="InterPro" id="IPR020578">
    <property type="entry name" value="Aminotrans_V_PyrdxlP_BS"/>
</dbReference>
<evidence type="ECO:0000313" key="11">
    <source>
        <dbReference type="EMBL" id="GHO46090.1"/>
    </source>
</evidence>
<keyword evidence="7" id="KW-0411">Iron-sulfur</keyword>
<organism evidence="11 12">
    <name type="scientific">Ktedonospora formicarum</name>
    <dbReference type="NCBI Taxonomy" id="2778364"/>
    <lineage>
        <taxon>Bacteria</taxon>
        <taxon>Bacillati</taxon>
        <taxon>Chloroflexota</taxon>
        <taxon>Ktedonobacteria</taxon>
        <taxon>Ktedonobacterales</taxon>
        <taxon>Ktedonobacteraceae</taxon>
        <taxon>Ktedonospora</taxon>
    </lineage>
</organism>
<dbReference type="EC" id="2.8.1.7" evidence="3"/>
<dbReference type="PROSITE" id="PS00595">
    <property type="entry name" value="AA_TRANSFER_CLASS_5"/>
    <property type="match status" value="1"/>
</dbReference>
<dbReference type="AlphaFoldDB" id="A0A8J3MSG2"/>
<keyword evidence="12" id="KW-1185">Reference proteome</keyword>
<accession>A0A8J3MSG2</accession>
<dbReference type="InterPro" id="IPR015421">
    <property type="entry name" value="PyrdxlP-dep_Trfase_major"/>
</dbReference>
<comment type="caution">
    <text evidence="11">The sequence shown here is derived from an EMBL/GenBank/DDBJ whole genome shotgun (WGS) entry which is preliminary data.</text>
</comment>
<gene>
    <name evidence="11" type="ORF">KSX_42530</name>
</gene>
<evidence type="ECO:0000259" key="10">
    <source>
        <dbReference type="Pfam" id="PF00266"/>
    </source>
</evidence>
<evidence type="ECO:0000256" key="2">
    <source>
        <dbReference type="ARBA" id="ARBA00006490"/>
    </source>
</evidence>
<dbReference type="Gene3D" id="3.90.1150.10">
    <property type="entry name" value="Aspartate Aminotransferase, domain 1"/>
    <property type="match status" value="1"/>
</dbReference>
<evidence type="ECO:0000256" key="3">
    <source>
        <dbReference type="ARBA" id="ARBA00012239"/>
    </source>
</evidence>
<dbReference type="EMBL" id="BNJF01000002">
    <property type="protein sequence ID" value="GHO46090.1"/>
    <property type="molecule type" value="Genomic_DNA"/>
</dbReference>
<dbReference type="PANTHER" id="PTHR11601:SF34">
    <property type="entry name" value="CYSTEINE DESULFURASE"/>
    <property type="match status" value="1"/>
</dbReference>
<dbReference type="GO" id="GO:0031071">
    <property type="term" value="F:cysteine desulfurase activity"/>
    <property type="evidence" value="ECO:0007669"/>
    <property type="project" value="UniProtKB-EC"/>
</dbReference>
<evidence type="ECO:0000256" key="7">
    <source>
        <dbReference type="ARBA" id="ARBA00023014"/>
    </source>
</evidence>
<comment type="similarity">
    <text evidence="2">Belongs to the class-V pyridoxal-phosphate-dependent aminotransferase family. NifS/IscS subfamily.</text>
</comment>
<evidence type="ECO:0000256" key="6">
    <source>
        <dbReference type="ARBA" id="ARBA00023004"/>
    </source>
</evidence>
<reference evidence="11" key="1">
    <citation type="submission" date="2020-10" db="EMBL/GenBank/DDBJ databases">
        <title>Taxonomic study of unclassified bacteria belonging to the class Ktedonobacteria.</title>
        <authorList>
            <person name="Yabe S."/>
            <person name="Wang C.M."/>
            <person name="Zheng Y."/>
            <person name="Sakai Y."/>
            <person name="Cavaletti L."/>
            <person name="Monciardini P."/>
            <person name="Donadio S."/>
        </authorList>
    </citation>
    <scope>NUCLEOTIDE SEQUENCE</scope>
    <source>
        <strain evidence="11">SOSP1-1</strain>
    </source>
</reference>
<dbReference type="GO" id="GO:0051536">
    <property type="term" value="F:iron-sulfur cluster binding"/>
    <property type="evidence" value="ECO:0007669"/>
    <property type="project" value="UniProtKB-KW"/>
</dbReference>
<sequence length="263" mass="28444">MRERLSHPGLEQGPIYLDYNGTTPIDPQVFEAMAPYLMVHFGNPSSTHFYAHAPHKAIETAREQVARLLSVSSAEIFFTAGGSESDTLAIRGAALSRQAHGKHLITQVTEHPAVLATCRQIAHEHGFHVTELPVDANGQVRPVDVEAAINEQTTLVSIMAANNETGTLQPIAKIAEIAHKYGALMHTDASQAVGKIPIEVTTLGVDLLTVAGHKLYAPKGVGALYVRSGVQLEPIIAGEVRNEGCVRVLRTSLESWHLEPHVR</sequence>
<proteinExistence type="inferred from homology"/>
<dbReference type="SUPFAM" id="SSF53383">
    <property type="entry name" value="PLP-dependent transferases"/>
    <property type="match status" value="1"/>
</dbReference>
<dbReference type="Pfam" id="PF00266">
    <property type="entry name" value="Aminotran_5"/>
    <property type="match status" value="1"/>
</dbReference>
<dbReference type="InterPro" id="IPR015424">
    <property type="entry name" value="PyrdxlP-dep_Trfase"/>
</dbReference>
<keyword evidence="6" id="KW-0408">Iron</keyword>
<evidence type="ECO:0000256" key="1">
    <source>
        <dbReference type="ARBA" id="ARBA00001933"/>
    </source>
</evidence>
<evidence type="ECO:0000313" key="12">
    <source>
        <dbReference type="Proteomes" id="UP000612362"/>
    </source>
</evidence>
<dbReference type="Gene3D" id="3.40.640.10">
    <property type="entry name" value="Type I PLP-dependent aspartate aminotransferase-like (Major domain)"/>
    <property type="match status" value="1"/>
</dbReference>
<comment type="cofactor">
    <cofactor evidence="1 9">
        <name>pyridoxal 5'-phosphate</name>
        <dbReference type="ChEBI" id="CHEBI:597326"/>
    </cofactor>
</comment>
<dbReference type="InterPro" id="IPR015422">
    <property type="entry name" value="PyrdxlP-dep_Trfase_small"/>
</dbReference>
<evidence type="ECO:0000256" key="5">
    <source>
        <dbReference type="ARBA" id="ARBA00022898"/>
    </source>
</evidence>